<evidence type="ECO:0000313" key="3">
    <source>
        <dbReference type="EMBL" id="WDR04378.1"/>
    </source>
</evidence>
<keyword evidence="2" id="KW-0574">Periplasm</keyword>
<evidence type="ECO:0000313" key="4">
    <source>
        <dbReference type="Proteomes" id="UP001220530"/>
    </source>
</evidence>
<proteinExistence type="predicted"/>
<name>A0ABY7YTD8_9HYPH</name>
<keyword evidence="1" id="KW-0732">Signal</keyword>
<dbReference type="Pfam" id="PF13416">
    <property type="entry name" value="SBP_bac_8"/>
    <property type="match status" value="1"/>
</dbReference>
<evidence type="ECO:0000256" key="2">
    <source>
        <dbReference type="ARBA" id="ARBA00022764"/>
    </source>
</evidence>
<dbReference type="PANTHER" id="PTHR30006:SF24">
    <property type="entry name" value="SLL0237 PROTEIN"/>
    <property type="match status" value="1"/>
</dbReference>
<dbReference type="InterPro" id="IPR006059">
    <property type="entry name" value="SBP"/>
</dbReference>
<sequence length="172" mass="17820">MASARADGSGSAMQQLQTVLTVFGDKGWDEYAAIAKNFVFTDSSGAVPRFVADGETSMGLTLEDNALEYVQGGAPISIVHLSDGTAATPDGVALVKGGPNPEGGKAFIDWAMSKSTQEKLAMDIGRRSVRTDVAGPTGTPKLSDLTLVSVKPLSDFGGVEAVLAKWRTAIGE</sequence>
<dbReference type="Gene3D" id="3.40.190.10">
    <property type="entry name" value="Periplasmic binding protein-like II"/>
    <property type="match status" value="2"/>
</dbReference>
<dbReference type="EMBL" id="CP118246">
    <property type="protein sequence ID" value="WDR04378.1"/>
    <property type="molecule type" value="Genomic_DNA"/>
</dbReference>
<accession>A0ABY7YTD8</accession>
<evidence type="ECO:0000256" key="1">
    <source>
        <dbReference type="ARBA" id="ARBA00022729"/>
    </source>
</evidence>
<reference evidence="3 4" key="1">
    <citation type="submission" date="2023-02" db="EMBL/GenBank/DDBJ databases">
        <title>Devosia algicola sp. nov., isolated from the phycosphere of marine algae.</title>
        <authorList>
            <person name="Kim J.M."/>
            <person name="Lee J.K."/>
            <person name="Choi B.J."/>
            <person name="Bayburt H."/>
            <person name="Jeon C.O."/>
        </authorList>
    </citation>
    <scope>NUCLEOTIDE SEQUENCE [LARGE SCALE GENOMIC DNA]</scope>
    <source>
        <strain evidence="3 4">G20-9</strain>
    </source>
</reference>
<keyword evidence="4" id="KW-1185">Reference proteome</keyword>
<dbReference type="RefSeq" id="WP_282220760.1">
    <property type="nucleotide sequence ID" value="NZ_CP118246.1"/>
</dbReference>
<dbReference type="Proteomes" id="UP001220530">
    <property type="component" value="Chromosome"/>
</dbReference>
<dbReference type="PANTHER" id="PTHR30006">
    <property type="entry name" value="THIAMINE-BINDING PERIPLASMIC PROTEIN-RELATED"/>
    <property type="match status" value="1"/>
</dbReference>
<gene>
    <name evidence="3" type="ORF">PSQ19_00185</name>
</gene>
<organism evidence="3 4">
    <name type="scientific">Devosia algicola</name>
    <dbReference type="NCBI Taxonomy" id="3026418"/>
    <lineage>
        <taxon>Bacteria</taxon>
        <taxon>Pseudomonadati</taxon>
        <taxon>Pseudomonadota</taxon>
        <taxon>Alphaproteobacteria</taxon>
        <taxon>Hyphomicrobiales</taxon>
        <taxon>Devosiaceae</taxon>
        <taxon>Devosia</taxon>
    </lineage>
</organism>
<protein>
    <submittedName>
        <fullName evidence="3">Extracellular solute-binding protein</fullName>
    </submittedName>
</protein>
<dbReference type="SUPFAM" id="SSF53850">
    <property type="entry name" value="Periplasmic binding protein-like II"/>
    <property type="match status" value="1"/>
</dbReference>